<dbReference type="PANTHER" id="PTHR42866">
    <property type="entry name" value="3-DEOXY-MANNO-OCTULOSONATE CYTIDYLYLTRANSFERASE"/>
    <property type="match status" value="1"/>
</dbReference>
<reference evidence="1" key="1">
    <citation type="journal article" date="2014" name="Front. Microbiol.">
        <title>High frequency of phylogenetically diverse reductive dehalogenase-homologous genes in deep subseafloor sedimentary metagenomes.</title>
        <authorList>
            <person name="Kawai M."/>
            <person name="Futagami T."/>
            <person name="Toyoda A."/>
            <person name="Takaki Y."/>
            <person name="Nishi S."/>
            <person name="Hori S."/>
            <person name="Arai W."/>
            <person name="Tsubouchi T."/>
            <person name="Morono Y."/>
            <person name="Uchiyama I."/>
            <person name="Ito T."/>
            <person name="Fujiyama A."/>
            <person name="Inagaki F."/>
            <person name="Takami H."/>
        </authorList>
    </citation>
    <scope>NUCLEOTIDE SEQUENCE</scope>
    <source>
        <strain evidence="1">Expedition CK06-06</strain>
    </source>
</reference>
<evidence type="ECO:0000313" key="1">
    <source>
        <dbReference type="EMBL" id="GAH65974.1"/>
    </source>
</evidence>
<accession>X1IIQ0</accession>
<dbReference type="PANTHER" id="PTHR42866:SF1">
    <property type="entry name" value="SPORE COAT POLYSACCHARIDE BIOSYNTHESIS PROTEIN SPSF"/>
    <property type="match status" value="1"/>
</dbReference>
<dbReference type="InterPro" id="IPR003329">
    <property type="entry name" value="Cytidylyl_trans"/>
</dbReference>
<name>X1IIQ0_9ZZZZ</name>
<dbReference type="GO" id="GO:0005829">
    <property type="term" value="C:cytosol"/>
    <property type="evidence" value="ECO:0007669"/>
    <property type="project" value="TreeGrafter"/>
</dbReference>
<dbReference type="EMBL" id="BARU01026718">
    <property type="protein sequence ID" value="GAH65974.1"/>
    <property type="molecule type" value="Genomic_DNA"/>
</dbReference>
<feature type="non-terminal residue" evidence="1">
    <location>
        <position position="118"/>
    </location>
</feature>
<dbReference type="InterPro" id="IPR029044">
    <property type="entry name" value="Nucleotide-diphossugar_trans"/>
</dbReference>
<dbReference type="AlphaFoldDB" id="X1IIQ0"/>
<protein>
    <recommendedName>
        <fullName evidence="2">Acylneuraminate cytidylyltransferase</fullName>
    </recommendedName>
</protein>
<evidence type="ECO:0008006" key="2">
    <source>
        <dbReference type="Google" id="ProtNLM"/>
    </source>
</evidence>
<dbReference type="Gene3D" id="3.90.550.10">
    <property type="entry name" value="Spore Coat Polysaccharide Biosynthesis Protein SpsA, Chain A"/>
    <property type="match status" value="1"/>
</dbReference>
<organism evidence="1">
    <name type="scientific">marine sediment metagenome</name>
    <dbReference type="NCBI Taxonomy" id="412755"/>
    <lineage>
        <taxon>unclassified sequences</taxon>
        <taxon>metagenomes</taxon>
        <taxon>ecological metagenomes</taxon>
    </lineage>
</organism>
<comment type="caution">
    <text evidence="1">The sequence shown here is derived from an EMBL/GenBank/DDBJ whole genome shotgun (WGS) entry which is preliminary data.</text>
</comment>
<dbReference type="SUPFAM" id="SSF53448">
    <property type="entry name" value="Nucleotide-diphospho-sugar transferases"/>
    <property type="match status" value="1"/>
</dbReference>
<dbReference type="Pfam" id="PF02348">
    <property type="entry name" value="CTP_transf_3"/>
    <property type="match status" value="1"/>
</dbReference>
<sequence>MKKPAIAIIQAKMSSTRLPGKVLKPLAGKPIIWHIYNRAEHCKFVDKVVVATSTDSSDDPLVEFCINNNMNYYRGSLNNVLSRFIEIIENDYYPYIARITGDCPLIHPQFIDNQIKAL</sequence>
<gene>
    <name evidence="1" type="ORF">S03H2_42881</name>
</gene>
<proteinExistence type="predicted"/>